<gene>
    <name evidence="1" type="ORF">SCF082_LOCUS32726</name>
</gene>
<dbReference type="EMBL" id="CAXAMM010028569">
    <property type="protein sequence ID" value="CAK9063062.1"/>
    <property type="molecule type" value="Genomic_DNA"/>
</dbReference>
<evidence type="ECO:0000313" key="1">
    <source>
        <dbReference type="EMBL" id="CAK9063062.1"/>
    </source>
</evidence>
<sequence length="247" mass="27638">MVSGKGKGEDTRSSVDESKWFKAEQHMLFLTQIAGMFAWESSSASDRLDCLDCFGASEAVSLVEGGICIAGPPCSLFVAASQSVHRRSISNLNGNLQNAKVRCSNRIWTNFAVCLLVLHRIREDVKIVLEQPSSSWAFKLPKMLQVSKKWNLSRVTTWMGAFGHDLLKCSHLLLNLSNGEQILGRKMSAAKRKVIKERFLKRQERRRNKKEYYRQSSNGSWNGGKDLASSAAYTAGFCTALLKAWRA</sequence>
<organism evidence="1 2">
    <name type="scientific">Durusdinium trenchii</name>
    <dbReference type="NCBI Taxonomy" id="1381693"/>
    <lineage>
        <taxon>Eukaryota</taxon>
        <taxon>Sar</taxon>
        <taxon>Alveolata</taxon>
        <taxon>Dinophyceae</taxon>
        <taxon>Suessiales</taxon>
        <taxon>Symbiodiniaceae</taxon>
        <taxon>Durusdinium</taxon>
    </lineage>
</organism>
<reference evidence="1 2" key="1">
    <citation type="submission" date="2024-02" db="EMBL/GenBank/DDBJ databases">
        <authorList>
            <person name="Chen Y."/>
            <person name="Shah S."/>
            <person name="Dougan E. K."/>
            <person name="Thang M."/>
            <person name="Chan C."/>
        </authorList>
    </citation>
    <scope>NUCLEOTIDE SEQUENCE [LARGE SCALE GENOMIC DNA]</scope>
</reference>
<keyword evidence="2" id="KW-1185">Reference proteome</keyword>
<protein>
    <submittedName>
        <fullName evidence="1">Rhamnose biosynthetic enzyme 1</fullName>
    </submittedName>
</protein>
<comment type="caution">
    <text evidence="1">The sequence shown here is derived from an EMBL/GenBank/DDBJ whole genome shotgun (WGS) entry which is preliminary data.</text>
</comment>
<name>A0ABP0NJL6_9DINO</name>
<evidence type="ECO:0000313" key="2">
    <source>
        <dbReference type="Proteomes" id="UP001642464"/>
    </source>
</evidence>
<dbReference type="Proteomes" id="UP001642464">
    <property type="component" value="Unassembled WGS sequence"/>
</dbReference>
<accession>A0ABP0NJL6</accession>
<proteinExistence type="predicted"/>